<dbReference type="CDD" id="cd17242">
    <property type="entry name" value="MobM_relaxase"/>
    <property type="match status" value="1"/>
</dbReference>
<evidence type="ECO:0000313" key="2">
    <source>
        <dbReference type="EMBL" id="QOL82813.1"/>
    </source>
</evidence>
<keyword evidence="3" id="KW-1185">Reference proteome</keyword>
<dbReference type="EMBL" id="CP045201">
    <property type="protein sequence ID" value="QOL82813.1"/>
    <property type="molecule type" value="Genomic_DNA"/>
</dbReference>
<evidence type="ECO:0008006" key="4">
    <source>
        <dbReference type="Google" id="ProtNLM"/>
    </source>
</evidence>
<dbReference type="Proteomes" id="UP000594118">
    <property type="component" value="Chromosome"/>
</dbReference>
<evidence type="ECO:0000256" key="1">
    <source>
        <dbReference type="SAM" id="MobiDB-lite"/>
    </source>
</evidence>
<dbReference type="KEGG" id="pshq:F3W81_19470"/>
<accession>A0A7L9WS92</accession>
<feature type="region of interest" description="Disordered" evidence="1">
    <location>
        <begin position="396"/>
        <end position="415"/>
    </location>
</feature>
<organism evidence="2 3">
    <name type="scientific">Pseudooceanicola spongiae</name>
    <dbReference type="NCBI Taxonomy" id="2613965"/>
    <lineage>
        <taxon>Bacteria</taxon>
        <taxon>Pseudomonadati</taxon>
        <taxon>Pseudomonadota</taxon>
        <taxon>Alphaproteobacteria</taxon>
        <taxon>Rhodobacterales</taxon>
        <taxon>Paracoccaceae</taxon>
        <taxon>Pseudooceanicola</taxon>
    </lineage>
</organism>
<reference evidence="2 3" key="1">
    <citation type="submission" date="2019-10" db="EMBL/GenBank/DDBJ databases">
        <title>Pseudopuniceibacterium sp. HQ09 islated from Antarctica.</title>
        <authorList>
            <person name="Liao L."/>
            <person name="Su S."/>
            <person name="Chen B."/>
            <person name="Yu Y."/>
        </authorList>
    </citation>
    <scope>NUCLEOTIDE SEQUENCE [LARGE SCALE GENOMIC DNA]</scope>
    <source>
        <strain evidence="2 3">HQ09</strain>
    </source>
</reference>
<dbReference type="Gene3D" id="3.30.930.30">
    <property type="match status" value="1"/>
</dbReference>
<name>A0A7L9WS92_9RHOB</name>
<dbReference type="RefSeq" id="WP_193081160.1">
    <property type="nucleotide sequence ID" value="NZ_CP045201.1"/>
</dbReference>
<protein>
    <recommendedName>
        <fullName evidence="4">Plasmid recombination enzyme</fullName>
    </recommendedName>
</protein>
<dbReference type="AlphaFoldDB" id="A0A7L9WS92"/>
<proteinExistence type="predicted"/>
<gene>
    <name evidence="2" type="ORF">F3W81_19470</name>
</gene>
<sequence length="415" mass="46452">MSRAYGQRRHDFRKGVQPNYVQGERTHLNRVLLQPRPLPLIREEIETVRRERGAQRALKSNAGIVTAGIITFGQEAALLFEALSPDAQDAAFQSLARAVADRLDTQLEALLVHCDEVTLHAHFELRAYSKTGIPVSKIALAGVMSELQDLTAEIMGTHCPGIERGTKKYDRLAAGADYAATLNRSVKQLHRDLPKEIAAKEASLAELSDEVMRLSIALEKDKARVAKLIAMAERTAKEEKRLATYTERLKKRVVALKVAEKAVQEGEARNQRRTDAIIQIQKEQDARQSTQEAADALLLDRAATLETQEAQARCDAAALEAVTRELAENTVGHTDGRLTLQDPTPMLRASLPMRKRLAQVMRQHLDLRAALVDRMAFVDQLMTRVTRWLKRDDLPADARQEAEEIRQKRDEGPGF</sequence>
<evidence type="ECO:0000313" key="3">
    <source>
        <dbReference type="Proteomes" id="UP000594118"/>
    </source>
</evidence>